<dbReference type="GO" id="GO:0016020">
    <property type="term" value="C:membrane"/>
    <property type="evidence" value="ECO:0007669"/>
    <property type="project" value="InterPro"/>
</dbReference>
<evidence type="ECO:0000256" key="2">
    <source>
        <dbReference type="ARBA" id="ARBA00022989"/>
    </source>
</evidence>
<evidence type="ECO:0000256" key="4">
    <source>
        <dbReference type="SAM" id="Phobius"/>
    </source>
</evidence>
<dbReference type="Proteomes" id="UP000681722">
    <property type="component" value="Unassembled WGS sequence"/>
</dbReference>
<dbReference type="EMBL" id="CAJNOQ010039983">
    <property type="protein sequence ID" value="CAF1618427.1"/>
    <property type="molecule type" value="Genomic_DNA"/>
</dbReference>
<dbReference type="EMBL" id="CAJOBC010107019">
    <property type="protein sequence ID" value="CAF4506510.1"/>
    <property type="molecule type" value="Genomic_DNA"/>
</dbReference>
<organism evidence="5 7">
    <name type="scientific">Didymodactylos carnosus</name>
    <dbReference type="NCBI Taxonomy" id="1234261"/>
    <lineage>
        <taxon>Eukaryota</taxon>
        <taxon>Metazoa</taxon>
        <taxon>Spiralia</taxon>
        <taxon>Gnathifera</taxon>
        <taxon>Rotifera</taxon>
        <taxon>Eurotatoria</taxon>
        <taxon>Bdelloidea</taxon>
        <taxon>Philodinida</taxon>
        <taxon>Philodinidae</taxon>
        <taxon>Didymodactylos</taxon>
    </lineage>
</organism>
<reference evidence="5" key="1">
    <citation type="submission" date="2021-02" db="EMBL/GenBank/DDBJ databases">
        <authorList>
            <person name="Nowell W R."/>
        </authorList>
    </citation>
    <scope>NUCLEOTIDE SEQUENCE</scope>
</reference>
<keyword evidence="3 4" id="KW-0472">Membrane</keyword>
<evidence type="ECO:0000313" key="5">
    <source>
        <dbReference type="EMBL" id="CAF1618427.1"/>
    </source>
</evidence>
<keyword evidence="7" id="KW-1185">Reference proteome</keyword>
<sequence>FYFATKFDLLLMFISSIVSIIHGSTMPLLLFIFGQLTNKFIQQTTDLCTLNLTEISSLYCPSTVELNRKNFYNNFKLCNLTALNITVPNLQKDIGQQALYITSKP</sequence>
<dbReference type="Gene3D" id="1.20.1560.10">
    <property type="entry name" value="ABC transporter type 1, transmembrane domain"/>
    <property type="match status" value="1"/>
</dbReference>
<keyword evidence="2 4" id="KW-1133">Transmembrane helix</keyword>
<feature type="transmembrane region" description="Helical" evidence="4">
    <location>
        <begin position="12"/>
        <end position="33"/>
    </location>
</feature>
<evidence type="ECO:0000256" key="3">
    <source>
        <dbReference type="ARBA" id="ARBA00023136"/>
    </source>
</evidence>
<dbReference type="InterPro" id="IPR036640">
    <property type="entry name" value="ABC1_TM_sf"/>
</dbReference>
<evidence type="ECO:0000313" key="7">
    <source>
        <dbReference type="Proteomes" id="UP000663829"/>
    </source>
</evidence>
<comment type="caution">
    <text evidence="5">The sequence shown here is derived from an EMBL/GenBank/DDBJ whole genome shotgun (WGS) entry which is preliminary data.</text>
</comment>
<dbReference type="OrthoDB" id="10165545at2759"/>
<dbReference type="AlphaFoldDB" id="A0A816C6K7"/>
<name>A0A816C6K7_9BILA</name>
<dbReference type="GO" id="GO:0005524">
    <property type="term" value="F:ATP binding"/>
    <property type="evidence" value="ECO:0007669"/>
    <property type="project" value="InterPro"/>
</dbReference>
<proteinExistence type="predicted"/>
<accession>A0A816C6K7</accession>
<dbReference type="Proteomes" id="UP000663829">
    <property type="component" value="Unassembled WGS sequence"/>
</dbReference>
<feature type="non-terminal residue" evidence="5">
    <location>
        <position position="1"/>
    </location>
</feature>
<evidence type="ECO:0000256" key="1">
    <source>
        <dbReference type="ARBA" id="ARBA00022692"/>
    </source>
</evidence>
<evidence type="ECO:0000313" key="6">
    <source>
        <dbReference type="EMBL" id="CAF4506510.1"/>
    </source>
</evidence>
<protein>
    <submittedName>
        <fullName evidence="5">Uncharacterized protein</fullName>
    </submittedName>
</protein>
<gene>
    <name evidence="5" type="ORF">GPM918_LOCUS43572</name>
    <name evidence="6" type="ORF">SRO942_LOCUS45091</name>
</gene>
<keyword evidence="1 4" id="KW-0812">Transmembrane</keyword>